<dbReference type="RefSeq" id="WP_070793065.1">
    <property type="nucleotide sequence ID" value="NZ_MKIR01000024.1"/>
</dbReference>
<feature type="domain" description="Acyltransferase 3" evidence="2">
    <location>
        <begin position="11"/>
        <end position="330"/>
    </location>
</feature>
<protein>
    <recommendedName>
        <fullName evidence="2">Acyltransferase 3 domain-containing protein</fullName>
    </recommendedName>
</protein>
<feature type="transmembrane region" description="Helical" evidence="1">
    <location>
        <begin position="122"/>
        <end position="141"/>
    </location>
</feature>
<feature type="transmembrane region" description="Helical" evidence="1">
    <location>
        <begin position="311"/>
        <end position="334"/>
    </location>
</feature>
<feature type="transmembrane region" description="Helical" evidence="1">
    <location>
        <begin position="86"/>
        <end position="107"/>
    </location>
</feature>
<dbReference type="GO" id="GO:0016747">
    <property type="term" value="F:acyltransferase activity, transferring groups other than amino-acyl groups"/>
    <property type="evidence" value="ECO:0007669"/>
    <property type="project" value="InterPro"/>
</dbReference>
<feature type="transmembrane region" description="Helical" evidence="1">
    <location>
        <begin position="53"/>
        <end position="74"/>
    </location>
</feature>
<feature type="transmembrane region" description="Helical" evidence="1">
    <location>
        <begin position="271"/>
        <end position="291"/>
    </location>
</feature>
<dbReference type="Pfam" id="PF01757">
    <property type="entry name" value="Acyl_transf_3"/>
    <property type="match status" value="1"/>
</dbReference>
<feature type="transmembrane region" description="Helical" evidence="1">
    <location>
        <begin position="12"/>
        <end position="33"/>
    </location>
</feature>
<organism evidence="3 4">
    <name type="scientific">Floricoccus tropicus</name>
    <dbReference type="NCBI Taxonomy" id="1859473"/>
    <lineage>
        <taxon>Bacteria</taxon>
        <taxon>Bacillati</taxon>
        <taxon>Bacillota</taxon>
        <taxon>Bacilli</taxon>
        <taxon>Lactobacillales</taxon>
        <taxon>Streptococcaceae</taxon>
        <taxon>Floricoccus</taxon>
    </lineage>
</organism>
<feature type="transmembrane region" description="Helical" evidence="1">
    <location>
        <begin position="153"/>
        <end position="173"/>
    </location>
</feature>
<keyword evidence="1" id="KW-0812">Transmembrane</keyword>
<dbReference type="AlphaFoldDB" id="A0A1E8GKG1"/>
<feature type="transmembrane region" description="Helical" evidence="1">
    <location>
        <begin position="210"/>
        <end position="230"/>
    </location>
</feature>
<dbReference type="Proteomes" id="UP000178622">
    <property type="component" value="Unassembled WGS sequence"/>
</dbReference>
<dbReference type="InterPro" id="IPR002656">
    <property type="entry name" value="Acyl_transf_3_dom"/>
</dbReference>
<proteinExistence type="predicted"/>
<feature type="transmembrane region" description="Helical" evidence="1">
    <location>
        <begin position="179"/>
        <end position="198"/>
    </location>
</feature>
<keyword evidence="4" id="KW-1185">Reference proteome</keyword>
<accession>A0A1E8GKG1</accession>
<dbReference type="STRING" id="1859473.BG261_07225"/>
<reference evidence="4" key="1">
    <citation type="submission" date="2016-09" db="EMBL/GenBank/DDBJ databases">
        <title>Draft genome sequence of a novel species of the family Streptococcaceae isolated from flowers.</title>
        <authorList>
            <person name="Chuah L.-O."/>
            <person name="Yap K.-P."/>
            <person name="Thong K.L."/>
            <person name="Liong M.T."/>
            <person name="Ahmad R."/>
            <person name="Rusul G."/>
        </authorList>
    </citation>
    <scope>NUCLEOTIDE SEQUENCE [LARGE SCALE GENOMIC DNA]</scope>
    <source>
        <strain evidence="4">DF1</strain>
    </source>
</reference>
<dbReference type="OrthoDB" id="9816377at2"/>
<feature type="transmembrane region" description="Helical" evidence="1">
    <location>
        <begin position="242"/>
        <end position="264"/>
    </location>
</feature>
<sequence>MTKGKKRDSRFELLRIITMLMIIVHHLIVHGVFKSGMIKDGLPGTHPFALYKLIAMGGKPAVILFILISGYFQINVELNIKNIVKLWLQVLFYSVGIAYILIFFNLIPNNTPLMQYWFPVSTVRYGFFTDYFKLILLSPFIKIMIKSLKEKQLLYLIIIGIVMGYIVPTAFFQENQREFTSYFFRFVIIFIIGAYLKIYGHERFIKNKKIIILFLLSLPVLFLNFTQIISEFQKLNVKNSSAFLNFGYINLIIALLIFILFCSLPSFSNNLINFVSKQVFGVYLFHDHILMRKVLWFNLFDVRKFIGHGSLNFIVQSAKAVLLIFIIGSVIDYVREKIFVVIYKTEIVITNLTRKTTKD</sequence>
<evidence type="ECO:0000313" key="4">
    <source>
        <dbReference type="Proteomes" id="UP000178622"/>
    </source>
</evidence>
<gene>
    <name evidence="3" type="ORF">BG261_07225</name>
</gene>
<comment type="caution">
    <text evidence="3">The sequence shown here is derived from an EMBL/GenBank/DDBJ whole genome shotgun (WGS) entry which is preliminary data.</text>
</comment>
<dbReference type="EMBL" id="MKIR01000024">
    <property type="protein sequence ID" value="OFI48677.1"/>
    <property type="molecule type" value="Genomic_DNA"/>
</dbReference>
<evidence type="ECO:0000313" key="3">
    <source>
        <dbReference type="EMBL" id="OFI48677.1"/>
    </source>
</evidence>
<keyword evidence="1" id="KW-0472">Membrane</keyword>
<evidence type="ECO:0000256" key="1">
    <source>
        <dbReference type="SAM" id="Phobius"/>
    </source>
</evidence>
<evidence type="ECO:0000259" key="2">
    <source>
        <dbReference type="Pfam" id="PF01757"/>
    </source>
</evidence>
<name>A0A1E8GKG1_9LACT</name>
<keyword evidence="1" id="KW-1133">Transmembrane helix</keyword>